<evidence type="ECO:0000256" key="5">
    <source>
        <dbReference type="SAM" id="Phobius"/>
    </source>
</evidence>
<dbReference type="InterPro" id="IPR006935">
    <property type="entry name" value="Helicase/UvrB_N"/>
</dbReference>
<dbReference type="CDD" id="cd20335">
    <property type="entry name" value="BRcat_RBR"/>
    <property type="match status" value="1"/>
</dbReference>
<dbReference type="GO" id="GO:0003723">
    <property type="term" value="F:RNA binding"/>
    <property type="evidence" value="ECO:0007669"/>
    <property type="project" value="TreeGrafter"/>
</dbReference>
<dbReference type="CDD" id="cd22584">
    <property type="entry name" value="Rcat_RBR_unk"/>
    <property type="match status" value="1"/>
</dbReference>
<sequence>MNGQNNQSNRPLTVNNQNIVKSQELKAFQETLKNYYYQAKDNKLVKQIFQVIQDISECLPENIAYGDSLQLLEKKILFLILYVEELGELNDKARMIHVLQLLNTFLNAIISGSNVLLDIRLFCLGDSPIPLPVYKIRNRIMKNAASAFMMFESAPGSGKTLMISAFISQLPQVLKDKKRLYITQSTEIKVQQTAKALRNILGKQQTISTKLEKKSHTKTEKKSNICVCTPIELIQYIHNNPEVLQGGMFILDDFQTRTVVLDVLFAKVLHFMIQQMKMNKYLSPYQFTILADHFDNGIYQFVTGGQESNLIIQVENKSIFNIDELYSDSQNVQLSTVDIPCEFIVEFIQRIENGEKQKGNILCFSSGQSECDQICDTLIQMFKEDENITCLDFAQFKNMNAPDTYAKIKELMENKNSLFVLPICVSGQTPESDNSILFTAVPDDIKDRFVKVVIGSNMDESCSFVEDVILVVDSGVVQELSWDDEMKMNIVQEKKVSDSVRNFRKNLAARTRVGYACIIENQELEEQQPEIQRLDLKQAILALRESQIDLETIAQTLPSQPDNTQIQNALQLLINLRAISSKGVITDFGKRLLNYKNIDPMISCVFDDMLMMHDQINTIIGLIAYYLTVNNTVFVVDNFSKCLKECFTQESDAATLVKCFLSAEKQKMDVRNQYCKDNGLNITIYEEVRAKVLNLLNTFSDSQEDQNKQELNFRNKLLQINETQILNALDMYVDFTSKLQKSIDPTKESAFHFQGISNLVEVPVYNYISNQSSVIFQQRPGCTSVVAYSDVFFFETQYGKISGVQKSKFMHRIKNSYKCSYSVSVPQNAIMLPFTKMLIQQYFTDDKAYNFIKKMNLRTISEETEFLAESLDKKQLFYIVDRNISQDSINNMKQVVEKLVQISAVCPTTLISRYPGLPDYYVEFFQTDNKSDARFIQKQANNENVAPFAYSLNQKSVQLLVHSKVEFKISYVFDLKMNHATFREYGYSHDFNYTGDQVSRSRNGNVVNQLIIISDKQIQELPQLKWVGQLDQRQVPLQYVLKDKSAETQSSQSSGNQGQYLPFNIASKDLQKHPQIIQDVKELIQLLKIRDVNFTQNGFTGNANNIQRIINEVNSGFPLNLSLKEIRYYNIPRVQIESIVSSYVDAQIRFGRNNSIIVHSSLYEEINNQILDLLDNNQDNLISFMSCGNDICLPNTTSIASIVGKELKYQFYCEDCIQQMLIKQLQVGEMQIKLGSGIEHNGKFISFFLQSRKLRETATNILLRTGELKAHFNKEFKFCNRCNQVGIKCGTPGIDQLLYSCNRCNHKWCSECGEWHKSGEKCVNIGNHKRCPYCKIYFEKLDKTTCNHIECVCGAHWCYICGKQFEYMEIYPHTVVSEPTLILTNVYVIIALENQITVFMLIITYSINSAVHFFFTSSFK</sequence>
<evidence type="ECO:0000313" key="7">
    <source>
        <dbReference type="EMBL" id="CAI9912369.1"/>
    </source>
</evidence>
<evidence type="ECO:0000256" key="4">
    <source>
        <dbReference type="ARBA" id="ARBA00022840"/>
    </source>
</evidence>
<organism evidence="7">
    <name type="scientific">Hexamita inflata</name>
    <dbReference type="NCBI Taxonomy" id="28002"/>
    <lineage>
        <taxon>Eukaryota</taxon>
        <taxon>Metamonada</taxon>
        <taxon>Diplomonadida</taxon>
        <taxon>Hexamitidae</taxon>
        <taxon>Hexamitinae</taxon>
        <taxon>Hexamita</taxon>
    </lineage>
</organism>
<keyword evidence="2" id="KW-0378">Hydrolase</keyword>
<dbReference type="EMBL" id="CATOUU010000001">
    <property type="protein sequence ID" value="CAI9912369.1"/>
    <property type="molecule type" value="Genomic_DNA"/>
</dbReference>
<dbReference type="EMBL" id="CAXDID020000321">
    <property type="protein sequence ID" value="CAL6076721.1"/>
    <property type="molecule type" value="Genomic_DNA"/>
</dbReference>
<evidence type="ECO:0000256" key="2">
    <source>
        <dbReference type="ARBA" id="ARBA00022801"/>
    </source>
</evidence>
<dbReference type="SUPFAM" id="SSF57850">
    <property type="entry name" value="RING/U-box"/>
    <property type="match status" value="1"/>
</dbReference>
<evidence type="ECO:0000313" key="9">
    <source>
        <dbReference type="EMBL" id="CAL6076721.1"/>
    </source>
</evidence>
<keyword evidence="3" id="KW-0347">Helicase</keyword>
<keyword evidence="5" id="KW-1133">Transmembrane helix</keyword>
<evidence type="ECO:0000313" key="10">
    <source>
        <dbReference type="Proteomes" id="UP001642409"/>
    </source>
</evidence>
<dbReference type="EMBL" id="CAXDID020000187">
    <property type="protein sequence ID" value="CAL6051334.1"/>
    <property type="molecule type" value="Genomic_DNA"/>
</dbReference>
<feature type="domain" description="Helicase/UvrB N-terminal" evidence="6">
    <location>
        <begin position="147"/>
        <end position="237"/>
    </location>
</feature>
<name>A0AA86T8N3_9EUKA</name>
<dbReference type="Pfam" id="PF04851">
    <property type="entry name" value="ResIII"/>
    <property type="match status" value="1"/>
</dbReference>
<keyword evidence="5" id="KW-0472">Membrane</keyword>
<evidence type="ECO:0000313" key="8">
    <source>
        <dbReference type="EMBL" id="CAL6051334.1"/>
    </source>
</evidence>
<dbReference type="InterPro" id="IPR027417">
    <property type="entry name" value="P-loop_NTPase"/>
</dbReference>
<keyword evidence="1" id="KW-0547">Nucleotide-binding</keyword>
<reference evidence="7" key="1">
    <citation type="submission" date="2023-06" db="EMBL/GenBank/DDBJ databases">
        <authorList>
            <person name="Kurt Z."/>
        </authorList>
    </citation>
    <scope>NUCLEOTIDE SEQUENCE</scope>
</reference>
<gene>
    <name evidence="7" type="ORF">HINF_LOCUS14</name>
    <name evidence="8" type="ORF">HINF_LOCUS44322</name>
    <name evidence="9" type="ORF">HINF_LOCUS57824</name>
</gene>
<keyword evidence="5" id="KW-0812">Transmembrane</keyword>
<keyword evidence="4" id="KW-0067">ATP-binding</keyword>
<evidence type="ECO:0000256" key="1">
    <source>
        <dbReference type="ARBA" id="ARBA00022741"/>
    </source>
</evidence>
<reference evidence="8 10" key="2">
    <citation type="submission" date="2024-07" db="EMBL/GenBank/DDBJ databases">
        <authorList>
            <person name="Akdeniz Z."/>
        </authorList>
    </citation>
    <scope>NUCLEOTIDE SEQUENCE [LARGE SCALE GENOMIC DNA]</scope>
</reference>
<dbReference type="PANTHER" id="PTHR18934">
    <property type="entry name" value="ATP-DEPENDENT RNA HELICASE"/>
    <property type="match status" value="1"/>
</dbReference>
<accession>A0AA86T8N3</accession>
<evidence type="ECO:0000256" key="3">
    <source>
        <dbReference type="ARBA" id="ARBA00022806"/>
    </source>
</evidence>
<dbReference type="GO" id="GO:0005524">
    <property type="term" value="F:ATP binding"/>
    <property type="evidence" value="ECO:0007669"/>
    <property type="project" value="UniProtKB-KW"/>
</dbReference>
<evidence type="ECO:0000259" key="6">
    <source>
        <dbReference type="Pfam" id="PF04851"/>
    </source>
</evidence>
<dbReference type="Proteomes" id="UP001642409">
    <property type="component" value="Unassembled WGS sequence"/>
</dbReference>
<feature type="transmembrane region" description="Helical" evidence="5">
    <location>
        <begin position="1396"/>
        <end position="1415"/>
    </location>
</feature>
<proteinExistence type="predicted"/>
<dbReference type="Gene3D" id="3.40.50.300">
    <property type="entry name" value="P-loop containing nucleotide triphosphate hydrolases"/>
    <property type="match status" value="2"/>
</dbReference>
<dbReference type="PANTHER" id="PTHR18934:SF99">
    <property type="entry name" value="ATP-DEPENDENT RNA HELICASE DHX37-RELATED"/>
    <property type="match status" value="1"/>
</dbReference>
<dbReference type="GO" id="GO:0003677">
    <property type="term" value="F:DNA binding"/>
    <property type="evidence" value="ECO:0007669"/>
    <property type="project" value="InterPro"/>
</dbReference>
<protein>
    <submittedName>
        <fullName evidence="7">Ankyrin repeat protein 3</fullName>
    </submittedName>
    <submittedName>
        <fullName evidence="8">Ankyrin_repeat protein 3</fullName>
    </submittedName>
</protein>
<comment type="caution">
    <text evidence="7">The sequence shown here is derived from an EMBL/GenBank/DDBJ whole genome shotgun (WGS) entry which is preliminary data.</text>
</comment>
<dbReference type="GO" id="GO:0016787">
    <property type="term" value="F:hydrolase activity"/>
    <property type="evidence" value="ECO:0007669"/>
    <property type="project" value="UniProtKB-KW"/>
</dbReference>
<dbReference type="SUPFAM" id="SSF52540">
    <property type="entry name" value="P-loop containing nucleoside triphosphate hydrolases"/>
    <property type="match status" value="2"/>
</dbReference>
<dbReference type="GO" id="GO:0004386">
    <property type="term" value="F:helicase activity"/>
    <property type="evidence" value="ECO:0007669"/>
    <property type="project" value="UniProtKB-KW"/>
</dbReference>
<keyword evidence="10" id="KW-1185">Reference proteome</keyword>